<evidence type="ECO:0000313" key="4">
    <source>
        <dbReference type="Proteomes" id="UP000192940"/>
    </source>
</evidence>
<name>A0A1X7GX72_9BACL</name>
<feature type="transmembrane region" description="Helical" evidence="2">
    <location>
        <begin position="117"/>
        <end position="138"/>
    </location>
</feature>
<gene>
    <name evidence="3" type="ORF">SAMN05661091_1278</name>
</gene>
<keyword evidence="4" id="KW-1185">Reference proteome</keyword>
<feature type="transmembrane region" description="Helical" evidence="2">
    <location>
        <begin position="34"/>
        <end position="60"/>
    </location>
</feature>
<dbReference type="Proteomes" id="UP000192940">
    <property type="component" value="Chromosome I"/>
</dbReference>
<dbReference type="AlphaFoldDB" id="A0A1X7GX72"/>
<protein>
    <submittedName>
        <fullName evidence="3">Uncharacterized protein</fullName>
    </submittedName>
</protein>
<keyword evidence="2" id="KW-1133">Transmembrane helix</keyword>
<keyword evidence="2" id="KW-0812">Transmembrane</keyword>
<proteinExistence type="predicted"/>
<keyword evidence="2" id="KW-0472">Membrane</keyword>
<dbReference type="RefSeq" id="WP_208918238.1">
    <property type="nucleotide sequence ID" value="NZ_LT840184.1"/>
</dbReference>
<evidence type="ECO:0000256" key="1">
    <source>
        <dbReference type="SAM" id="MobiDB-lite"/>
    </source>
</evidence>
<dbReference type="STRING" id="1313296.SAMN05661091_1278"/>
<organism evidence="3 4">
    <name type="scientific">Paenibacillus uliginis N3/975</name>
    <dbReference type="NCBI Taxonomy" id="1313296"/>
    <lineage>
        <taxon>Bacteria</taxon>
        <taxon>Bacillati</taxon>
        <taxon>Bacillota</taxon>
        <taxon>Bacilli</taxon>
        <taxon>Bacillales</taxon>
        <taxon>Paenibacillaceae</taxon>
        <taxon>Paenibacillus</taxon>
    </lineage>
</organism>
<evidence type="ECO:0000313" key="3">
    <source>
        <dbReference type="EMBL" id="SMF76098.1"/>
    </source>
</evidence>
<feature type="region of interest" description="Disordered" evidence="1">
    <location>
        <begin position="1"/>
        <end position="28"/>
    </location>
</feature>
<evidence type="ECO:0000256" key="2">
    <source>
        <dbReference type="SAM" id="Phobius"/>
    </source>
</evidence>
<feature type="transmembrane region" description="Helical" evidence="2">
    <location>
        <begin position="80"/>
        <end position="105"/>
    </location>
</feature>
<reference evidence="3 4" key="1">
    <citation type="submission" date="2017-04" db="EMBL/GenBank/DDBJ databases">
        <authorList>
            <person name="Afonso C.L."/>
            <person name="Miller P.J."/>
            <person name="Scott M.A."/>
            <person name="Spackman E."/>
            <person name="Goraichik I."/>
            <person name="Dimitrov K.M."/>
            <person name="Suarez D.L."/>
            <person name="Swayne D.E."/>
        </authorList>
    </citation>
    <scope>NUCLEOTIDE SEQUENCE [LARGE SCALE GENOMIC DNA]</scope>
    <source>
        <strain evidence="3 4">N3/975</strain>
    </source>
</reference>
<dbReference type="EMBL" id="LT840184">
    <property type="protein sequence ID" value="SMF76098.1"/>
    <property type="molecule type" value="Genomic_DNA"/>
</dbReference>
<feature type="compositionally biased region" description="Pro residues" evidence="1">
    <location>
        <begin position="1"/>
        <end position="10"/>
    </location>
</feature>
<accession>A0A1X7GX72</accession>
<sequence>MDHQTPSPPSKPKEPSKQSKNTFIPPEDRKQSRFGIASFIISIITLLGYIIMASLGTTMIEPYVTPEGPILQPPQEALEAMTSLAAVFVIILAINLVGFLLGLAGSFSKNHKRSHSVIGAIINGIVLFIILALFVFVLNG</sequence>